<evidence type="ECO:0000313" key="1">
    <source>
        <dbReference type="EMBL" id="RKS50646.1"/>
    </source>
</evidence>
<protein>
    <recommendedName>
        <fullName evidence="3">Metalloprotease</fullName>
    </recommendedName>
</protein>
<sequence>MKIKLISILIIGLCFTDFSFGQTNMDIIAVLNDSTRTFNIQHKIEYENTSKDTLTSIFLNDWANSYKDKSTPLAKRFAEDYLRRFHFAKSEERGYTRIYSVTGKDLKPYNWQRPENEPDIIEIVLDNPLLPGEKQVIDILYTVKIPSDKFTRYGYDDLGNFKLNYWYITPAVYKKGWQIYSDKNLGNQYTPPVNITIKLSTRPYLYVASPLKTDRLVTEDLYKTTYLSGTNSVSSQLYLTKSYRFESIQANSTEIVTNLDDEGLNKEIKASLLSRIMGFLETTLGEYPQNSLMVTRDEYLNNPVYGLNQLPDFIRPFPDGFQYDIKQLKTITNQFVKNTILVNPRNEQWVYDALVISLMIDYVDEYYPNMKLLGSLSDFLIVKWFHAADLEFNDQYPFMYLHMARMNIDQSLSTAQDSLVKFNKNIGNAYKAGTGLKYLQEYLQSNEVKESISEYYNSYVLKPSSEEDFLNILQKNTQKDISWFKQDYVKSKTKIDYTISKLRKTPDSLKVTIKNKRDNNMPISLYGLNNGKVVYKTWVGNIQESKQVTIPRDSIERLALNYEGVVPEVNQRNNYRRVTTLLNKPLQFRLFQDIEDPRYTQFFFMPEFNYNLYDGISIGPKLYNKTFLNKDFEWKISPKYGFTSQTIVGSVSANYTNYLDDENLFAMKFGFGGTRFSYGYNLFYEKFTPFMGLYFRNSYLRDNQRQSLTFRNVNVKQDLDPLNPVEQPKYNVVNLSYNFSDTNLIDYLRGGVDYQIAKNFSKVSLTVEYRKLFKNNQQLNLRLFAGTFLFNDETDNDYFSFALDRPSDYLFDYNYYGRSQASGLFSQQIIVAEGGFKSKLEPAFANQWMATANASTNIWKWIYAYGDLGVVKNESISPKFVYDSGVRMSLVADYFEVFLPVYSNLGWEIGQKDYDQKIRFIVTLDINTLIRLFTREWY</sequence>
<dbReference type="AlphaFoldDB" id="A0A495PKY2"/>
<evidence type="ECO:0000313" key="2">
    <source>
        <dbReference type="Proteomes" id="UP000276282"/>
    </source>
</evidence>
<organism evidence="1 2">
    <name type="scientific">Gillisia mitskevichiae</name>
    <dbReference type="NCBI Taxonomy" id="270921"/>
    <lineage>
        <taxon>Bacteria</taxon>
        <taxon>Pseudomonadati</taxon>
        <taxon>Bacteroidota</taxon>
        <taxon>Flavobacteriia</taxon>
        <taxon>Flavobacteriales</taxon>
        <taxon>Flavobacteriaceae</taxon>
        <taxon>Gillisia</taxon>
    </lineage>
</organism>
<comment type="caution">
    <text evidence="1">The sequence shown here is derived from an EMBL/GenBank/DDBJ whole genome shotgun (WGS) entry which is preliminary data.</text>
</comment>
<proteinExistence type="predicted"/>
<dbReference type="Proteomes" id="UP000276282">
    <property type="component" value="Unassembled WGS sequence"/>
</dbReference>
<dbReference type="EMBL" id="RBLG01000003">
    <property type="protein sequence ID" value="RKS50646.1"/>
    <property type="molecule type" value="Genomic_DNA"/>
</dbReference>
<dbReference type="RefSeq" id="WP_121346242.1">
    <property type="nucleotide sequence ID" value="NZ_RBLG01000003.1"/>
</dbReference>
<accession>A0A495PKY2</accession>
<dbReference type="OrthoDB" id="9813075at2"/>
<dbReference type="Gene3D" id="1.10.390.10">
    <property type="entry name" value="Neutral Protease Domain 2"/>
    <property type="match status" value="1"/>
</dbReference>
<gene>
    <name evidence="1" type="ORF">BC962_2418</name>
</gene>
<reference evidence="1 2" key="1">
    <citation type="submission" date="2018-10" db="EMBL/GenBank/DDBJ databases">
        <title>Genomic Encyclopedia of Archaeal and Bacterial Type Strains, Phase II (KMG-II): from individual species to whole genera.</title>
        <authorList>
            <person name="Goeker M."/>
        </authorList>
    </citation>
    <scope>NUCLEOTIDE SEQUENCE [LARGE SCALE GENOMIC DNA]</scope>
    <source>
        <strain evidence="1 2">DSM 19839</strain>
    </source>
</reference>
<name>A0A495PKY2_9FLAO</name>
<keyword evidence="2" id="KW-1185">Reference proteome</keyword>
<evidence type="ECO:0008006" key="3">
    <source>
        <dbReference type="Google" id="ProtNLM"/>
    </source>
</evidence>
<dbReference type="InterPro" id="IPR027268">
    <property type="entry name" value="Peptidase_M4/M1_CTD_sf"/>
</dbReference>